<keyword evidence="3" id="KW-1185">Reference proteome</keyword>
<gene>
    <name evidence="2" type="ORF">ONZ51_g13392</name>
</gene>
<feature type="compositionally biased region" description="Acidic residues" evidence="1">
    <location>
        <begin position="174"/>
        <end position="191"/>
    </location>
</feature>
<dbReference type="Proteomes" id="UP001215151">
    <property type="component" value="Unassembled WGS sequence"/>
</dbReference>
<evidence type="ECO:0000313" key="2">
    <source>
        <dbReference type="EMBL" id="KAJ8453803.1"/>
    </source>
</evidence>
<feature type="compositionally biased region" description="Basic and acidic residues" evidence="1">
    <location>
        <begin position="245"/>
        <end position="267"/>
    </location>
</feature>
<feature type="region of interest" description="Disordered" evidence="1">
    <location>
        <begin position="165"/>
        <end position="192"/>
    </location>
</feature>
<feature type="region of interest" description="Disordered" evidence="1">
    <location>
        <begin position="245"/>
        <end position="304"/>
    </location>
</feature>
<protein>
    <recommendedName>
        <fullName evidence="4">Fungal-type protein kinase domain-containing protein</fullName>
    </recommendedName>
</protein>
<evidence type="ECO:0008006" key="4">
    <source>
        <dbReference type="Google" id="ProtNLM"/>
    </source>
</evidence>
<comment type="caution">
    <text evidence="2">The sequence shown here is derived from an EMBL/GenBank/DDBJ whole genome shotgun (WGS) entry which is preliminary data.</text>
</comment>
<organism evidence="2 3">
    <name type="scientific">Trametes cubensis</name>
    <dbReference type="NCBI Taxonomy" id="1111947"/>
    <lineage>
        <taxon>Eukaryota</taxon>
        <taxon>Fungi</taxon>
        <taxon>Dikarya</taxon>
        <taxon>Basidiomycota</taxon>
        <taxon>Agaricomycotina</taxon>
        <taxon>Agaricomycetes</taxon>
        <taxon>Polyporales</taxon>
        <taxon>Polyporaceae</taxon>
        <taxon>Trametes</taxon>
    </lineage>
</organism>
<dbReference type="EMBL" id="JAPEVG010001156">
    <property type="protein sequence ID" value="KAJ8453803.1"/>
    <property type="molecule type" value="Genomic_DNA"/>
</dbReference>
<evidence type="ECO:0000256" key="1">
    <source>
        <dbReference type="SAM" id="MobiDB-lite"/>
    </source>
</evidence>
<name>A0AAD7TGM1_9APHY</name>
<evidence type="ECO:0000313" key="3">
    <source>
        <dbReference type="Proteomes" id="UP001215151"/>
    </source>
</evidence>
<sequence length="304" mass="34854">MIPKLQRCKNGSWKVVWRGLLCDWELSKPVDAPIKSPRQPMRSGTWQFMSVALLNDHNKPVEICDELEAFFNVILYYAVRYFTSNLDEPQVGAFIDEYFDQFNCYDNEWRCGFRKEAVLSNGVLKTGDGTKVLFGRHMDSLLRKLLRWFHANHIVRTYQAELEQATPPAPLLPDPDEDDEDDAISASDEEGDARVESFSSLDIYYQKDITARIPTAKEYEDAAKVQTHDAFIALLDHFMNLTWPKDRDPSGDRYPMNKDHGSARIDRSTGQYSTKIKGSQSVPIIPLGLDNERTDDSDSEDDED</sequence>
<dbReference type="AlphaFoldDB" id="A0AAD7TGM1"/>
<reference evidence="2" key="1">
    <citation type="submission" date="2022-11" db="EMBL/GenBank/DDBJ databases">
        <title>Genome Sequence of Cubamyces cubensis.</title>
        <authorList>
            <person name="Buettner E."/>
        </authorList>
    </citation>
    <scope>NUCLEOTIDE SEQUENCE</scope>
    <source>
        <strain evidence="2">MPL-01</strain>
    </source>
</reference>
<proteinExistence type="predicted"/>
<accession>A0AAD7TGM1</accession>
<feature type="compositionally biased region" description="Polar residues" evidence="1">
    <location>
        <begin position="268"/>
        <end position="282"/>
    </location>
</feature>